<reference evidence="2" key="1">
    <citation type="journal article" date="2022" name="Mol. Ecol. Resour.">
        <title>The genomes of chicory, endive, great burdock and yacon provide insights into Asteraceae palaeo-polyploidization history and plant inulin production.</title>
        <authorList>
            <person name="Fan W."/>
            <person name="Wang S."/>
            <person name="Wang H."/>
            <person name="Wang A."/>
            <person name="Jiang F."/>
            <person name="Liu H."/>
            <person name="Zhao H."/>
            <person name="Xu D."/>
            <person name="Zhang Y."/>
        </authorList>
    </citation>
    <scope>NUCLEOTIDE SEQUENCE [LARGE SCALE GENOMIC DNA]</scope>
    <source>
        <strain evidence="2">cv. Punajuju</strain>
    </source>
</reference>
<organism evidence="1 2">
    <name type="scientific">Cichorium intybus</name>
    <name type="common">Chicory</name>
    <dbReference type="NCBI Taxonomy" id="13427"/>
    <lineage>
        <taxon>Eukaryota</taxon>
        <taxon>Viridiplantae</taxon>
        <taxon>Streptophyta</taxon>
        <taxon>Embryophyta</taxon>
        <taxon>Tracheophyta</taxon>
        <taxon>Spermatophyta</taxon>
        <taxon>Magnoliopsida</taxon>
        <taxon>eudicotyledons</taxon>
        <taxon>Gunneridae</taxon>
        <taxon>Pentapetalae</taxon>
        <taxon>asterids</taxon>
        <taxon>campanulids</taxon>
        <taxon>Asterales</taxon>
        <taxon>Asteraceae</taxon>
        <taxon>Cichorioideae</taxon>
        <taxon>Cichorieae</taxon>
        <taxon>Cichoriinae</taxon>
        <taxon>Cichorium</taxon>
    </lineage>
</organism>
<sequence>MFPIKAVAPLPVQPSATPKTGAMDSIFEMNSICAQMFPIEAVIVFHNGIGFRIRFQKLQQKGFVWCFGLRFSIMRLFGSLLAAEAAVEAIDEGERGADDFFYPFRRLGRVY</sequence>
<evidence type="ECO:0000313" key="2">
    <source>
        <dbReference type="Proteomes" id="UP001055811"/>
    </source>
</evidence>
<gene>
    <name evidence="1" type="ORF">L2E82_16908</name>
</gene>
<accession>A0ACB9F7T7</accession>
<keyword evidence="2" id="KW-1185">Reference proteome</keyword>
<dbReference type="EMBL" id="CM042011">
    <property type="protein sequence ID" value="KAI3766833.1"/>
    <property type="molecule type" value="Genomic_DNA"/>
</dbReference>
<name>A0ACB9F7T7_CICIN</name>
<protein>
    <submittedName>
        <fullName evidence="1">Uncharacterized protein</fullName>
    </submittedName>
</protein>
<reference evidence="1 2" key="2">
    <citation type="journal article" date="2022" name="Mol. Ecol. Resour.">
        <title>The genomes of chicory, endive, great burdock and yacon provide insights into Asteraceae paleo-polyploidization history and plant inulin production.</title>
        <authorList>
            <person name="Fan W."/>
            <person name="Wang S."/>
            <person name="Wang H."/>
            <person name="Wang A."/>
            <person name="Jiang F."/>
            <person name="Liu H."/>
            <person name="Zhao H."/>
            <person name="Xu D."/>
            <person name="Zhang Y."/>
        </authorList>
    </citation>
    <scope>NUCLEOTIDE SEQUENCE [LARGE SCALE GENOMIC DNA]</scope>
    <source>
        <strain evidence="2">cv. Punajuju</strain>
        <tissue evidence="1">Leaves</tissue>
    </source>
</reference>
<dbReference type="Proteomes" id="UP001055811">
    <property type="component" value="Linkage Group LG03"/>
</dbReference>
<comment type="caution">
    <text evidence="1">The sequence shown here is derived from an EMBL/GenBank/DDBJ whole genome shotgun (WGS) entry which is preliminary data.</text>
</comment>
<evidence type="ECO:0000313" key="1">
    <source>
        <dbReference type="EMBL" id="KAI3766833.1"/>
    </source>
</evidence>
<proteinExistence type="predicted"/>